<proteinExistence type="predicted"/>
<name>A0A101I0T2_UNCT6</name>
<dbReference type="GO" id="GO:0004534">
    <property type="term" value="F:5'-3' RNA exonuclease activity"/>
    <property type="evidence" value="ECO:0007669"/>
    <property type="project" value="TreeGrafter"/>
</dbReference>
<dbReference type="InterPro" id="IPR052018">
    <property type="entry name" value="PHP_domain"/>
</dbReference>
<dbReference type="InterPro" id="IPR016195">
    <property type="entry name" value="Pol/histidinol_Pase-like"/>
</dbReference>
<dbReference type="AlphaFoldDB" id="A0A101I0T2"/>
<dbReference type="PANTHER" id="PTHR42924">
    <property type="entry name" value="EXONUCLEASE"/>
    <property type="match status" value="1"/>
</dbReference>
<sequence>MRHKADLHIHTCLSPCADWYMSPVQISKMAQFMRLDIIAVTDHNAIHNIKGVMDAADLLDVEVIPGIEIQTREETHILGYFENLETCENFYKEFEKSLPKIKNDPEKMGKEVVVDMYDDVLYEYEYFLGVSSELSVDEVVNLIHDFGGLAFASHIDRPNFSIVSQLGFIPPDLKIDGVEVVKNVDLYKEKYKIICCSDAHYIDEVGRRYISFEFDGSIENKGFEVFKKVLGENMIECHKGG</sequence>
<dbReference type="SMART" id="SM00481">
    <property type="entry name" value="POLIIIAc"/>
    <property type="match status" value="1"/>
</dbReference>
<dbReference type="GO" id="GO:0035312">
    <property type="term" value="F:5'-3' DNA exonuclease activity"/>
    <property type="evidence" value="ECO:0007669"/>
    <property type="project" value="TreeGrafter"/>
</dbReference>
<accession>A0A101I0T2</accession>
<dbReference type="InterPro" id="IPR003141">
    <property type="entry name" value="Pol/His_phosphatase_N"/>
</dbReference>
<evidence type="ECO:0000313" key="2">
    <source>
        <dbReference type="EMBL" id="KUK86540.1"/>
    </source>
</evidence>
<dbReference type="SUPFAM" id="SSF89550">
    <property type="entry name" value="PHP domain-like"/>
    <property type="match status" value="1"/>
</dbReference>
<dbReference type="PANTHER" id="PTHR42924:SF3">
    <property type="entry name" value="POLYMERASE_HISTIDINOL PHOSPHATASE N-TERMINAL DOMAIN-CONTAINING PROTEIN"/>
    <property type="match status" value="1"/>
</dbReference>
<gene>
    <name evidence="2" type="ORF">XE03_1416</name>
</gene>
<evidence type="ECO:0000313" key="3">
    <source>
        <dbReference type="Proteomes" id="UP000053467"/>
    </source>
</evidence>
<organism evidence="2 3">
    <name type="scientific">candidate division TA06 bacterium 34_109</name>
    <dbReference type="NCBI Taxonomy" id="1635277"/>
    <lineage>
        <taxon>Bacteria</taxon>
        <taxon>Bacteria division TA06</taxon>
    </lineage>
</organism>
<dbReference type="Proteomes" id="UP000053467">
    <property type="component" value="Unassembled WGS sequence"/>
</dbReference>
<dbReference type="Pfam" id="PF02811">
    <property type="entry name" value="PHP"/>
    <property type="match status" value="1"/>
</dbReference>
<dbReference type="Gene3D" id="3.20.20.140">
    <property type="entry name" value="Metal-dependent hydrolases"/>
    <property type="match status" value="1"/>
</dbReference>
<reference evidence="3" key="1">
    <citation type="journal article" date="2015" name="MBio">
        <title>Genome-Resolved Metagenomic Analysis Reveals Roles for Candidate Phyla and Other Microbial Community Members in Biogeochemical Transformations in Oil Reservoirs.</title>
        <authorList>
            <person name="Hu P."/>
            <person name="Tom L."/>
            <person name="Singh A."/>
            <person name="Thomas B.C."/>
            <person name="Baker B.J."/>
            <person name="Piceno Y.M."/>
            <person name="Andersen G.L."/>
            <person name="Banfield J.F."/>
        </authorList>
    </citation>
    <scope>NUCLEOTIDE SEQUENCE [LARGE SCALE GENOMIC DNA]</scope>
</reference>
<dbReference type="EMBL" id="LGGX01000016">
    <property type="protein sequence ID" value="KUK86540.1"/>
    <property type="molecule type" value="Genomic_DNA"/>
</dbReference>
<dbReference type="InterPro" id="IPR004013">
    <property type="entry name" value="PHP_dom"/>
</dbReference>
<dbReference type="CDD" id="cd07432">
    <property type="entry name" value="PHP_HisPPase"/>
    <property type="match status" value="1"/>
</dbReference>
<feature type="domain" description="Polymerase/histidinol phosphatase N-terminal" evidence="1">
    <location>
        <begin position="5"/>
        <end position="73"/>
    </location>
</feature>
<comment type="caution">
    <text evidence="2">The sequence shown here is derived from an EMBL/GenBank/DDBJ whole genome shotgun (WGS) entry which is preliminary data.</text>
</comment>
<dbReference type="PATRIC" id="fig|1635277.3.peg.533"/>
<evidence type="ECO:0000259" key="1">
    <source>
        <dbReference type="SMART" id="SM00481"/>
    </source>
</evidence>
<protein>
    <submittedName>
        <fullName evidence="2">PHP domain protein</fullName>
    </submittedName>
</protein>